<keyword evidence="4" id="KW-1185">Reference proteome</keyword>
<protein>
    <recommendedName>
        <fullName evidence="2">Cas12f1-like TNB domain-containing protein</fullName>
    </recommendedName>
</protein>
<dbReference type="AlphaFoldDB" id="A0A9P3LXC1"/>
<proteinExistence type="predicted"/>
<gene>
    <name evidence="3" type="ORF">EMPS_06315</name>
</gene>
<reference evidence="3" key="1">
    <citation type="submission" date="2021-11" db="EMBL/GenBank/DDBJ databases">
        <authorList>
            <person name="Herlambang A."/>
            <person name="Guo Y."/>
            <person name="Takashima Y."/>
            <person name="Nishizawa T."/>
        </authorList>
    </citation>
    <scope>NUCLEOTIDE SEQUENCE</scope>
    <source>
        <strain evidence="3">E1425</strain>
    </source>
</reference>
<sequence length="148" mass="16783">MSKNQLSDEARREFLESPLIIGVGDGDYRKWKGQSRGCGQLIKNLIRQKRDLVKDLARGNTKSPVIELVKIPEFRTSVFCCSCLFRGKEEGRSIVCKECDKSRDRDHNSATNMSNAVLNLLRGEEWPAPLDFAKAKFVDKFSTTTLEV</sequence>
<comment type="caution">
    <text evidence="3">The sequence shown here is derived from an EMBL/GenBank/DDBJ whole genome shotgun (WGS) entry which is preliminary data.</text>
</comment>
<evidence type="ECO:0000256" key="1">
    <source>
        <dbReference type="ARBA" id="ARBA00023125"/>
    </source>
</evidence>
<keyword evidence="1" id="KW-0238">DNA-binding</keyword>
<dbReference type="GO" id="GO:0003677">
    <property type="term" value="F:DNA binding"/>
    <property type="evidence" value="ECO:0007669"/>
    <property type="project" value="UniProtKB-KW"/>
</dbReference>
<evidence type="ECO:0000259" key="2">
    <source>
        <dbReference type="Pfam" id="PF07282"/>
    </source>
</evidence>
<evidence type="ECO:0000313" key="3">
    <source>
        <dbReference type="EMBL" id="GJJ73957.1"/>
    </source>
</evidence>
<dbReference type="Proteomes" id="UP000827284">
    <property type="component" value="Unassembled WGS sequence"/>
</dbReference>
<name>A0A9P3LXC1_9FUNG</name>
<reference evidence="3" key="2">
    <citation type="journal article" date="2022" name="Microbiol. Resour. Announc.">
        <title>Whole-Genome Sequence of Entomortierella parvispora E1425, a Mucoromycotan Fungus Associated with Burkholderiaceae-Related Endosymbiotic Bacteria.</title>
        <authorList>
            <person name="Herlambang A."/>
            <person name="Guo Y."/>
            <person name="Takashima Y."/>
            <person name="Narisawa K."/>
            <person name="Ohta H."/>
            <person name="Nishizawa T."/>
        </authorList>
    </citation>
    <scope>NUCLEOTIDE SEQUENCE</scope>
    <source>
        <strain evidence="3">E1425</strain>
    </source>
</reference>
<feature type="domain" description="Cas12f1-like TNB" evidence="2">
    <location>
        <begin position="66"/>
        <end position="113"/>
    </location>
</feature>
<accession>A0A9P3LXC1</accession>
<dbReference type="InterPro" id="IPR010095">
    <property type="entry name" value="Cas12f1-like_TNB"/>
</dbReference>
<dbReference type="EMBL" id="BQFW01000008">
    <property type="protein sequence ID" value="GJJ73957.1"/>
    <property type="molecule type" value="Genomic_DNA"/>
</dbReference>
<organism evidence="3 4">
    <name type="scientific">Entomortierella parvispora</name>
    <dbReference type="NCBI Taxonomy" id="205924"/>
    <lineage>
        <taxon>Eukaryota</taxon>
        <taxon>Fungi</taxon>
        <taxon>Fungi incertae sedis</taxon>
        <taxon>Mucoromycota</taxon>
        <taxon>Mortierellomycotina</taxon>
        <taxon>Mortierellomycetes</taxon>
        <taxon>Mortierellales</taxon>
        <taxon>Mortierellaceae</taxon>
        <taxon>Entomortierella</taxon>
    </lineage>
</organism>
<dbReference type="OrthoDB" id="2389029at2759"/>
<dbReference type="Pfam" id="PF07282">
    <property type="entry name" value="Cas12f1-like_TNB"/>
    <property type="match status" value="1"/>
</dbReference>
<evidence type="ECO:0000313" key="4">
    <source>
        <dbReference type="Proteomes" id="UP000827284"/>
    </source>
</evidence>